<evidence type="ECO:0000256" key="7">
    <source>
        <dbReference type="SAM" id="SignalP"/>
    </source>
</evidence>
<keyword evidence="2 6" id="KW-0812">Transmembrane</keyword>
<protein>
    <recommendedName>
        <fullName evidence="9">Sugar phosphate transporter domain-containing protein</fullName>
    </recommendedName>
</protein>
<proteinExistence type="predicted"/>
<dbReference type="InterPro" id="IPR007271">
    <property type="entry name" value="Nuc_sug_transpt"/>
</dbReference>
<evidence type="ECO:0000313" key="8">
    <source>
        <dbReference type="EMBL" id="CAD9473781.1"/>
    </source>
</evidence>
<keyword evidence="7" id="KW-0732">Signal</keyword>
<evidence type="ECO:0000256" key="1">
    <source>
        <dbReference type="ARBA" id="ARBA00004141"/>
    </source>
</evidence>
<feature type="compositionally biased region" description="Pro residues" evidence="5">
    <location>
        <begin position="36"/>
        <end position="48"/>
    </location>
</feature>
<organism evidence="8">
    <name type="scientific">Helicotheca tamesis</name>
    <dbReference type="NCBI Taxonomy" id="374047"/>
    <lineage>
        <taxon>Eukaryota</taxon>
        <taxon>Sar</taxon>
        <taxon>Stramenopiles</taxon>
        <taxon>Ochrophyta</taxon>
        <taxon>Bacillariophyta</taxon>
        <taxon>Mediophyceae</taxon>
        <taxon>Lithodesmiophycidae</taxon>
        <taxon>Lithodesmiales</taxon>
        <taxon>Lithodesmiaceae</taxon>
        <taxon>Helicotheca</taxon>
    </lineage>
</organism>
<dbReference type="AlphaFoldDB" id="A0A7S2GWV3"/>
<feature type="transmembrane region" description="Helical" evidence="6">
    <location>
        <begin position="523"/>
        <end position="544"/>
    </location>
</feature>
<feature type="region of interest" description="Disordered" evidence="5">
    <location>
        <begin position="565"/>
        <end position="585"/>
    </location>
</feature>
<feature type="region of interest" description="Disordered" evidence="5">
    <location>
        <begin position="146"/>
        <end position="219"/>
    </location>
</feature>
<feature type="compositionally biased region" description="Low complexity" evidence="5">
    <location>
        <begin position="180"/>
        <end position="215"/>
    </location>
</feature>
<dbReference type="Pfam" id="PF04142">
    <property type="entry name" value="Nuc_sug_transp"/>
    <property type="match status" value="1"/>
</dbReference>
<dbReference type="PANTHER" id="PTHR10231">
    <property type="entry name" value="NUCLEOTIDE-SUGAR TRANSMEMBRANE TRANSPORTER"/>
    <property type="match status" value="1"/>
</dbReference>
<feature type="region of interest" description="Disordered" evidence="5">
    <location>
        <begin position="29"/>
        <end position="116"/>
    </location>
</feature>
<feature type="transmembrane region" description="Helical" evidence="6">
    <location>
        <begin position="415"/>
        <end position="435"/>
    </location>
</feature>
<dbReference type="EMBL" id="HBGV01003249">
    <property type="protein sequence ID" value="CAD9473781.1"/>
    <property type="molecule type" value="Transcribed_RNA"/>
</dbReference>
<gene>
    <name evidence="8" type="ORF">HTAM1171_LOCUS1969</name>
</gene>
<keyword evidence="4 6" id="KW-0472">Membrane</keyword>
<name>A0A7S2GWV3_9STRA</name>
<feature type="transmembrane region" description="Helical" evidence="6">
    <location>
        <begin position="455"/>
        <end position="476"/>
    </location>
</feature>
<evidence type="ECO:0000256" key="2">
    <source>
        <dbReference type="ARBA" id="ARBA00022692"/>
    </source>
</evidence>
<evidence type="ECO:0000256" key="6">
    <source>
        <dbReference type="SAM" id="Phobius"/>
    </source>
</evidence>
<sequence>MITTTATNNKKMSSMGVLLITALVATTAPTGAASAPPSPPPATVPPPLGIAHNNDNNSNKAEKAAMRVTGGSFVFPPEAAFPPPAPTSRTSPSDSATTSSTSKARGGAYNAGSTTRRIMSNIKQPAQRALRPLIVSSVAGAAATGGWYRDDNDSEGGVSIAPPESLGVTNDQTAPPSPPSTTAITQTPPPTSTAASTYTSSSSSITKTSSPLSPTKQISSQRSLSPEAIMYMSLLALQFGLQPILVRRFTPQNICRSSVVMVQEMVKFLIGFGIYFSDIGGVAAKEKRSKELNSWNVKTWLALAGLPAALYTVQNMASLLAYQNLEALTFNVLNQTKILSAALCCFLVMGKKQSKMQMASLLMLLSSALIIEKIVTLDSFAKLLFVGGGAGGSGLIEVIKGTFMSLRHMSFSRHVTHGVIPVLLASFISGLAGALTQKNLQGATKSGEKKEPRNAYLFSMEMNVASVIILVASMFFTADGKKIISSGFFHNWTPQTLIPVLTNSIGGIIVGLVTKHAGSVRKGFALIFGLLLSGIIQAGSVGIAKEHMIGGAVAAISLWLHTSNPHKPVQQRQQEQRRRVAMATA</sequence>
<reference evidence="8" key="1">
    <citation type="submission" date="2021-01" db="EMBL/GenBank/DDBJ databases">
        <authorList>
            <person name="Corre E."/>
            <person name="Pelletier E."/>
            <person name="Niang G."/>
            <person name="Scheremetjew M."/>
            <person name="Finn R."/>
            <person name="Kale V."/>
            <person name="Holt S."/>
            <person name="Cochrane G."/>
            <person name="Meng A."/>
            <person name="Brown T."/>
            <person name="Cohen L."/>
        </authorList>
    </citation>
    <scope>NUCLEOTIDE SEQUENCE</scope>
    <source>
        <strain evidence="8">CCMP826</strain>
    </source>
</reference>
<evidence type="ECO:0008006" key="9">
    <source>
        <dbReference type="Google" id="ProtNLM"/>
    </source>
</evidence>
<keyword evidence="3 6" id="KW-1133">Transmembrane helix</keyword>
<feature type="chain" id="PRO_5030654953" description="Sugar phosphate transporter domain-containing protein" evidence="7">
    <location>
        <begin position="35"/>
        <end position="585"/>
    </location>
</feature>
<comment type="subcellular location">
    <subcellularLocation>
        <location evidence="1">Membrane</location>
        <topology evidence="1">Multi-pass membrane protein</topology>
    </subcellularLocation>
</comment>
<evidence type="ECO:0000256" key="3">
    <source>
        <dbReference type="ARBA" id="ARBA00022989"/>
    </source>
</evidence>
<accession>A0A7S2GWV3</accession>
<evidence type="ECO:0000256" key="5">
    <source>
        <dbReference type="SAM" id="MobiDB-lite"/>
    </source>
</evidence>
<feature type="transmembrane region" description="Helical" evidence="6">
    <location>
        <begin position="497"/>
        <end position="517"/>
    </location>
</feature>
<feature type="signal peptide" evidence="7">
    <location>
        <begin position="1"/>
        <end position="34"/>
    </location>
</feature>
<dbReference type="GO" id="GO:0000139">
    <property type="term" value="C:Golgi membrane"/>
    <property type="evidence" value="ECO:0007669"/>
    <property type="project" value="InterPro"/>
</dbReference>
<dbReference type="GO" id="GO:0015165">
    <property type="term" value="F:pyrimidine nucleotide-sugar transmembrane transporter activity"/>
    <property type="evidence" value="ECO:0007669"/>
    <property type="project" value="InterPro"/>
</dbReference>
<feature type="compositionally biased region" description="Low complexity" evidence="5">
    <location>
        <begin position="87"/>
        <end position="104"/>
    </location>
</feature>
<evidence type="ECO:0000256" key="4">
    <source>
        <dbReference type="ARBA" id="ARBA00023136"/>
    </source>
</evidence>